<proteinExistence type="predicted"/>
<reference evidence="2" key="1">
    <citation type="journal article" date="2020" name="Nature">
        <title>Giant virus diversity and host interactions through global metagenomics.</title>
        <authorList>
            <person name="Schulz F."/>
            <person name="Roux S."/>
            <person name="Paez-Espino D."/>
            <person name="Jungbluth S."/>
            <person name="Walsh D.A."/>
            <person name="Denef V.J."/>
            <person name="McMahon K.D."/>
            <person name="Konstantinidis K.T."/>
            <person name="Eloe-Fadrosh E.A."/>
            <person name="Kyrpides N.C."/>
            <person name="Woyke T."/>
        </authorList>
    </citation>
    <scope>NUCLEOTIDE SEQUENCE</scope>
    <source>
        <strain evidence="2">GVMAG-M-3300010158-55</strain>
    </source>
</reference>
<accession>A0A6C0B9H1</accession>
<dbReference type="AlphaFoldDB" id="A0A6C0B9H1"/>
<name>A0A6C0B9H1_9ZZZZ</name>
<keyword evidence="1" id="KW-0472">Membrane</keyword>
<dbReference type="EMBL" id="MN739094">
    <property type="protein sequence ID" value="QHS88209.1"/>
    <property type="molecule type" value="Genomic_DNA"/>
</dbReference>
<evidence type="ECO:0000313" key="2">
    <source>
        <dbReference type="EMBL" id="QHS88209.1"/>
    </source>
</evidence>
<organism evidence="2">
    <name type="scientific">viral metagenome</name>
    <dbReference type="NCBI Taxonomy" id="1070528"/>
    <lineage>
        <taxon>unclassified sequences</taxon>
        <taxon>metagenomes</taxon>
        <taxon>organismal metagenomes</taxon>
    </lineage>
</organism>
<keyword evidence="1" id="KW-1133">Transmembrane helix</keyword>
<sequence length="54" mass="6049">MKIIGYDISLTTAILLFILVSIISLNISWSCVLSPAIETMKVVNKKKLNDKIKK</sequence>
<protein>
    <submittedName>
        <fullName evidence="2">Uncharacterized protein</fullName>
    </submittedName>
</protein>
<feature type="transmembrane region" description="Helical" evidence="1">
    <location>
        <begin position="12"/>
        <end position="37"/>
    </location>
</feature>
<evidence type="ECO:0000256" key="1">
    <source>
        <dbReference type="SAM" id="Phobius"/>
    </source>
</evidence>
<keyword evidence="1" id="KW-0812">Transmembrane</keyword>